<reference evidence="1 2" key="1">
    <citation type="submission" date="2019-01" db="EMBL/GenBank/DDBJ databases">
        <title>Ktedonosporobacter rubrisoli SCAWS-G2.</title>
        <authorList>
            <person name="Huang Y."/>
            <person name="Yan B."/>
        </authorList>
    </citation>
    <scope>NUCLEOTIDE SEQUENCE [LARGE SCALE GENOMIC DNA]</scope>
    <source>
        <strain evidence="1 2">SCAWS-G2</strain>
    </source>
</reference>
<dbReference type="OrthoDB" id="9772751at2"/>
<accession>A0A4P6JK50</accession>
<evidence type="ECO:0000313" key="2">
    <source>
        <dbReference type="Proteomes" id="UP000290365"/>
    </source>
</evidence>
<keyword evidence="2" id="KW-1185">Reference proteome</keyword>
<evidence type="ECO:0008006" key="3">
    <source>
        <dbReference type="Google" id="ProtNLM"/>
    </source>
</evidence>
<dbReference type="RefSeq" id="WP_129885939.1">
    <property type="nucleotide sequence ID" value="NZ_CP035758.1"/>
</dbReference>
<dbReference type="Proteomes" id="UP000290365">
    <property type="component" value="Chromosome"/>
</dbReference>
<name>A0A4P6JK50_KTERU</name>
<organism evidence="1 2">
    <name type="scientific">Ktedonosporobacter rubrisoli</name>
    <dbReference type="NCBI Taxonomy" id="2509675"/>
    <lineage>
        <taxon>Bacteria</taxon>
        <taxon>Bacillati</taxon>
        <taxon>Chloroflexota</taxon>
        <taxon>Ktedonobacteria</taxon>
        <taxon>Ktedonobacterales</taxon>
        <taxon>Ktedonosporobacteraceae</taxon>
        <taxon>Ktedonosporobacter</taxon>
    </lineage>
</organism>
<dbReference type="InterPro" id="IPR029063">
    <property type="entry name" value="SAM-dependent_MTases_sf"/>
</dbReference>
<dbReference type="SUPFAM" id="SSF53335">
    <property type="entry name" value="S-adenosyl-L-methionine-dependent methyltransferases"/>
    <property type="match status" value="1"/>
</dbReference>
<evidence type="ECO:0000313" key="1">
    <source>
        <dbReference type="EMBL" id="QBD75340.1"/>
    </source>
</evidence>
<proteinExistence type="predicted"/>
<dbReference type="AlphaFoldDB" id="A0A4P6JK50"/>
<gene>
    <name evidence="1" type="ORF">EPA93_04730</name>
</gene>
<dbReference type="KEGG" id="kbs:EPA93_04730"/>
<dbReference type="EMBL" id="CP035758">
    <property type="protein sequence ID" value="QBD75340.1"/>
    <property type="molecule type" value="Genomic_DNA"/>
</dbReference>
<protein>
    <recommendedName>
        <fullName evidence="3">Class I SAM-dependent methyltransferase</fullName>
    </recommendedName>
</protein>
<sequence length="300" mass="33810">MTIYDVSPPDTNTLIPAINAASTPWESHFLFRGERHIYNRIAYNNRAERAVEIPLAFAFLASRRQHVPILEVGNVLRHYENGLSDALEVRHRHIVDKFERAEGIDNIDILELEVQEKYQTIISISTMEHIGQNCAPTGQFGARNLKTDLEAPLKAIARIYDLLAPDGKAFLTVPFGRLIDGGWYIQFSLDYLELLTSKYGIPRDALSIGYLKQVAFERQGSNPRQRWLEVAADDLKNVYYDTLRGGARAIAVLELNKLPQAFGLNLEQPPTSLPYAGSPPIKILFFAAGLLRRGIQRPGR</sequence>
<dbReference type="Gene3D" id="3.40.50.150">
    <property type="entry name" value="Vaccinia Virus protein VP39"/>
    <property type="match status" value="1"/>
</dbReference>